<protein>
    <submittedName>
        <fullName evidence="2">Uncharacterized protein</fullName>
    </submittedName>
</protein>
<keyword evidence="1" id="KW-0812">Transmembrane</keyword>
<evidence type="ECO:0000313" key="2">
    <source>
        <dbReference type="EMBL" id="AQQ14843.1"/>
    </source>
</evidence>
<evidence type="ECO:0000313" key="3">
    <source>
        <dbReference type="Proteomes" id="UP000217209"/>
    </source>
</evidence>
<organism evidence="2 3">
    <name type="scientific">Corynebacterium glaucum</name>
    <dbReference type="NCBI Taxonomy" id="187491"/>
    <lineage>
        <taxon>Bacteria</taxon>
        <taxon>Bacillati</taxon>
        <taxon>Actinomycetota</taxon>
        <taxon>Actinomycetes</taxon>
        <taxon>Mycobacteriales</taxon>
        <taxon>Corynebacteriaceae</taxon>
        <taxon>Corynebacterium</taxon>
    </lineage>
</organism>
<feature type="transmembrane region" description="Helical" evidence="1">
    <location>
        <begin position="35"/>
        <end position="55"/>
    </location>
</feature>
<reference evidence="2 3" key="1">
    <citation type="submission" date="2016-12" db="EMBL/GenBank/DDBJ databases">
        <authorList>
            <person name="Song W.-J."/>
            <person name="Kurnit D.M."/>
        </authorList>
    </citation>
    <scope>NUCLEOTIDE SEQUENCE [LARGE SCALE GENOMIC DNA]</scope>
    <source>
        <strain evidence="2 3">DSM 30827</strain>
    </source>
</reference>
<sequence length="99" mass="11312">MGTKFSDAMTEATWFVLAQQPEVPRGPDFGKASPIGLLLIVVLLVVVLFIGFRFHRRYSRFQRRRAFAEMHGLDPFDEQGIDEAMAAAGVLDRRQKRFL</sequence>
<gene>
    <name evidence="2" type="ORF">CGLAU_04345</name>
</gene>
<dbReference type="AlphaFoldDB" id="A0A1Q2HVI4"/>
<keyword evidence="1" id="KW-0472">Membrane</keyword>
<keyword evidence="1" id="KW-1133">Transmembrane helix</keyword>
<dbReference type="KEGG" id="cgv:CGLAU_04345"/>
<dbReference type="EMBL" id="CP019688">
    <property type="protein sequence ID" value="AQQ14843.1"/>
    <property type="molecule type" value="Genomic_DNA"/>
</dbReference>
<proteinExistence type="predicted"/>
<evidence type="ECO:0000256" key="1">
    <source>
        <dbReference type="SAM" id="Phobius"/>
    </source>
</evidence>
<name>A0A1Q2HVI4_9CORY</name>
<dbReference type="Proteomes" id="UP000217209">
    <property type="component" value="Chromosome"/>
</dbReference>
<keyword evidence="3" id="KW-1185">Reference proteome</keyword>
<dbReference type="RefSeq" id="WP_232507196.1">
    <property type="nucleotide sequence ID" value="NZ_BAAAKB010000006.1"/>
</dbReference>
<accession>A0A1Q2HVI4</accession>